<feature type="domain" description="Zinc finger PHD-type" evidence="5">
    <location>
        <begin position="413"/>
        <end position="466"/>
    </location>
</feature>
<feature type="compositionally biased region" description="Basic and acidic residues" evidence="4">
    <location>
        <begin position="321"/>
        <end position="352"/>
    </location>
</feature>
<evidence type="ECO:0000313" key="6">
    <source>
        <dbReference type="EMBL" id="VEU22533.1"/>
    </source>
</evidence>
<dbReference type="Gene3D" id="3.30.40.10">
    <property type="entry name" value="Zinc/RING finger domain, C3HC4 (zinc finger)"/>
    <property type="match status" value="1"/>
</dbReference>
<dbReference type="Proteomes" id="UP000290900">
    <property type="component" value="Unassembled WGS sequence"/>
</dbReference>
<keyword evidence="7" id="KW-1185">Reference proteome</keyword>
<keyword evidence="1" id="KW-0479">Metal-binding</keyword>
<dbReference type="PANTHER" id="PTHR46201:SF9">
    <property type="entry name" value="PHD FINGER PROTEIN MALE MEIOCYTE DEATH 1"/>
    <property type="match status" value="1"/>
</dbReference>
<keyword evidence="2" id="KW-0863">Zinc-finger</keyword>
<feature type="region of interest" description="Disordered" evidence="4">
    <location>
        <begin position="320"/>
        <end position="402"/>
    </location>
</feature>
<dbReference type="SMART" id="SM00249">
    <property type="entry name" value="PHD"/>
    <property type="match status" value="1"/>
</dbReference>
<dbReference type="OrthoDB" id="303107at2759"/>
<feature type="compositionally biased region" description="Low complexity" evidence="4">
    <location>
        <begin position="364"/>
        <end position="384"/>
    </location>
</feature>
<feature type="region of interest" description="Disordered" evidence="4">
    <location>
        <begin position="1"/>
        <end position="21"/>
    </location>
</feature>
<dbReference type="InterPro" id="IPR011011">
    <property type="entry name" value="Znf_FYVE_PHD"/>
</dbReference>
<dbReference type="AlphaFoldDB" id="A0A448YNT5"/>
<dbReference type="SUPFAM" id="SSF57903">
    <property type="entry name" value="FYVE/PHD zinc finger"/>
    <property type="match status" value="1"/>
</dbReference>
<proteinExistence type="predicted"/>
<reference evidence="6 7" key="1">
    <citation type="submission" date="2018-12" db="EMBL/GenBank/DDBJ databases">
        <authorList>
            <person name="Tiukova I."/>
            <person name="Dainat J."/>
        </authorList>
    </citation>
    <scope>NUCLEOTIDE SEQUENCE [LARGE SCALE GENOMIC DNA]</scope>
</reference>
<dbReference type="InterPro" id="IPR013083">
    <property type="entry name" value="Znf_RING/FYVE/PHD"/>
</dbReference>
<accession>A0A448YNT5</accession>
<dbReference type="STRING" id="13370.A0A448YNT5"/>
<name>A0A448YNT5_BRENA</name>
<organism evidence="6 7">
    <name type="scientific">Brettanomyces naardenensis</name>
    <name type="common">Yeast</name>
    <dbReference type="NCBI Taxonomy" id="13370"/>
    <lineage>
        <taxon>Eukaryota</taxon>
        <taxon>Fungi</taxon>
        <taxon>Dikarya</taxon>
        <taxon>Ascomycota</taxon>
        <taxon>Saccharomycotina</taxon>
        <taxon>Pichiomycetes</taxon>
        <taxon>Pichiales</taxon>
        <taxon>Pichiaceae</taxon>
        <taxon>Brettanomyces</taxon>
    </lineage>
</organism>
<dbReference type="PROSITE" id="PS01359">
    <property type="entry name" value="ZF_PHD_1"/>
    <property type="match status" value="1"/>
</dbReference>
<dbReference type="PANTHER" id="PTHR46201">
    <property type="entry name" value="PHD FINGER PROTEIN MALE MEIOCYTE DEATH 1-RELATED"/>
    <property type="match status" value="1"/>
</dbReference>
<keyword evidence="3" id="KW-0862">Zinc</keyword>
<dbReference type="GO" id="GO:0008270">
    <property type="term" value="F:zinc ion binding"/>
    <property type="evidence" value="ECO:0007669"/>
    <property type="project" value="UniProtKB-KW"/>
</dbReference>
<evidence type="ECO:0000256" key="1">
    <source>
        <dbReference type="ARBA" id="ARBA00022723"/>
    </source>
</evidence>
<protein>
    <submittedName>
        <fullName evidence="6">DEKNAAC103673</fullName>
    </submittedName>
</protein>
<evidence type="ECO:0000259" key="5">
    <source>
        <dbReference type="SMART" id="SM00249"/>
    </source>
</evidence>
<evidence type="ECO:0000256" key="3">
    <source>
        <dbReference type="ARBA" id="ARBA00022833"/>
    </source>
</evidence>
<evidence type="ECO:0000256" key="2">
    <source>
        <dbReference type="ARBA" id="ARBA00022771"/>
    </source>
</evidence>
<feature type="compositionally biased region" description="Basic and acidic residues" evidence="4">
    <location>
        <begin position="10"/>
        <end position="21"/>
    </location>
</feature>
<evidence type="ECO:0000256" key="4">
    <source>
        <dbReference type="SAM" id="MobiDB-lite"/>
    </source>
</evidence>
<dbReference type="InterPro" id="IPR001965">
    <property type="entry name" value="Znf_PHD"/>
</dbReference>
<gene>
    <name evidence="6" type="ORF">BRENAR_LOCUS3264</name>
</gene>
<dbReference type="InterPro" id="IPR019786">
    <property type="entry name" value="Zinc_finger_PHD-type_CS"/>
</dbReference>
<dbReference type="EMBL" id="CAACVR010000023">
    <property type="protein sequence ID" value="VEU22533.1"/>
    <property type="molecule type" value="Genomic_DNA"/>
</dbReference>
<evidence type="ECO:0000313" key="7">
    <source>
        <dbReference type="Proteomes" id="UP000290900"/>
    </source>
</evidence>
<sequence>MRNGAPPTEHPAEGLSRRVGEDAKRQLLATPPKLLIENPVYGNILSRLRSNFKFCYLVQWLYLLRRLIHMKDSFDVEDIEEEITGIADPPMFLNTFKTKLIQYLVNYKMRSARDEFPEQVDRILGDKEEEEEGGIGYDSLDLEGKIDILYQLVKKANDKSPDHFRKIVSTYEESDNEENMRLTPVFQVVDENFREEYFMLKDARLYYRKWEFQPMEVPKRRRDYFAEIKEPAYLYFEDFEPVLVEWKCLTTGIYEFDAYVQDMKAAGGRKKRSSSYRLAGRLDKCYDQVIDHDLRKRRQALQRKKEVKMQYLLAHRKRSSRLLEKEQQKKEEEDKQREEDERLQAEAADRRAERRIRMKEQQYSLASASSRSRSRSMSPGSLAKARAERELKRRKIQSEIANPTRQEEKWQFDCTCGIKQENYDDGTKMIGCDQCSRWQHYNCQPDQVKHSIDNDPNYKFVCSYCRTNESQAGKVGEVHLTTAGEADMKKEEGANLRVEQTQLSAAPQRVVTAVVGQVPEQVAAPSMPVSLQIGQQGTVIAPVEPKQSIAYQIAPDAPHIFTHERQVGPAEPVKPVQPVIPVISGTEVTPENHQPPLVTFPPRTTFIAYNPYQPQTPHDKL</sequence>
<dbReference type="InParanoid" id="A0A448YNT5"/>